<feature type="domain" description="CCHC-type" evidence="1">
    <location>
        <begin position="249"/>
        <end position="265"/>
    </location>
</feature>
<reference evidence="2" key="2">
    <citation type="submission" date="2020-12" db="EMBL/GenBank/DDBJ databases">
        <authorList>
            <person name="Kanost M."/>
        </authorList>
    </citation>
    <scope>NUCLEOTIDE SEQUENCE</scope>
</reference>
<dbReference type="InterPro" id="IPR001878">
    <property type="entry name" value="Znf_CCHC"/>
</dbReference>
<dbReference type="GO" id="GO:0008270">
    <property type="term" value="F:zinc ion binding"/>
    <property type="evidence" value="ECO:0007669"/>
    <property type="project" value="InterPro"/>
</dbReference>
<accession>A0A921ZIU0</accession>
<dbReference type="SMART" id="SM00343">
    <property type="entry name" value="ZnF_C2HC"/>
    <property type="match status" value="2"/>
</dbReference>
<keyword evidence="3" id="KW-1185">Reference proteome</keyword>
<comment type="caution">
    <text evidence="2">The sequence shown here is derived from an EMBL/GenBank/DDBJ whole genome shotgun (WGS) entry which is preliminary data.</text>
</comment>
<dbReference type="EMBL" id="JH668578">
    <property type="protein sequence ID" value="KAG6458273.1"/>
    <property type="molecule type" value="Genomic_DNA"/>
</dbReference>
<evidence type="ECO:0000259" key="1">
    <source>
        <dbReference type="SMART" id="SM00343"/>
    </source>
</evidence>
<dbReference type="Proteomes" id="UP000791440">
    <property type="component" value="Unassembled WGS sequence"/>
</dbReference>
<evidence type="ECO:0000313" key="2">
    <source>
        <dbReference type="EMBL" id="KAG6458273.1"/>
    </source>
</evidence>
<dbReference type="GO" id="GO:0003676">
    <property type="term" value="F:nucleic acid binding"/>
    <property type="evidence" value="ECO:0007669"/>
    <property type="project" value="InterPro"/>
</dbReference>
<proteinExistence type="predicted"/>
<evidence type="ECO:0000313" key="3">
    <source>
        <dbReference type="Proteomes" id="UP000791440"/>
    </source>
</evidence>
<name>A0A921ZIU0_MANSE</name>
<reference evidence="2" key="1">
    <citation type="journal article" date="2016" name="Insect Biochem. Mol. Biol.">
        <title>Multifaceted biological insights from a draft genome sequence of the tobacco hornworm moth, Manduca sexta.</title>
        <authorList>
            <person name="Kanost M.R."/>
            <person name="Arrese E.L."/>
            <person name="Cao X."/>
            <person name="Chen Y.R."/>
            <person name="Chellapilla S."/>
            <person name="Goldsmith M.R."/>
            <person name="Grosse-Wilde E."/>
            <person name="Heckel D.G."/>
            <person name="Herndon N."/>
            <person name="Jiang H."/>
            <person name="Papanicolaou A."/>
            <person name="Qu J."/>
            <person name="Soulages J.L."/>
            <person name="Vogel H."/>
            <person name="Walters J."/>
            <person name="Waterhouse R.M."/>
            <person name="Ahn S.J."/>
            <person name="Almeida F.C."/>
            <person name="An C."/>
            <person name="Aqrawi P."/>
            <person name="Bretschneider A."/>
            <person name="Bryant W.B."/>
            <person name="Bucks S."/>
            <person name="Chao H."/>
            <person name="Chevignon G."/>
            <person name="Christen J.M."/>
            <person name="Clarke D.F."/>
            <person name="Dittmer N.T."/>
            <person name="Ferguson L.C.F."/>
            <person name="Garavelou S."/>
            <person name="Gordon K.H.J."/>
            <person name="Gunaratna R.T."/>
            <person name="Han Y."/>
            <person name="Hauser F."/>
            <person name="He Y."/>
            <person name="Heidel-Fischer H."/>
            <person name="Hirsh A."/>
            <person name="Hu Y."/>
            <person name="Jiang H."/>
            <person name="Kalra D."/>
            <person name="Klinner C."/>
            <person name="Konig C."/>
            <person name="Kovar C."/>
            <person name="Kroll A.R."/>
            <person name="Kuwar S.S."/>
            <person name="Lee S.L."/>
            <person name="Lehman R."/>
            <person name="Li K."/>
            <person name="Li Z."/>
            <person name="Liang H."/>
            <person name="Lovelace S."/>
            <person name="Lu Z."/>
            <person name="Mansfield J.H."/>
            <person name="McCulloch K.J."/>
            <person name="Mathew T."/>
            <person name="Morton B."/>
            <person name="Muzny D.M."/>
            <person name="Neunemann D."/>
            <person name="Ongeri F."/>
            <person name="Pauchet Y."/>
            <person name="Pu L.L."/>
            <person name="Pyrousis I."/>
            <person name="Rao X.J."/>
            <person name="Redding A."/>
            <person name="Roesel C."/>
            <person name="Sanchez-Gracia A."/>
            <person name="Schaack S."/>
            <person name="Shukla A."/>
            <person name="Tetreau G."/>
            <person name="Wang Y."/>
            <person name="Xiong G.H."/>
            <person name="Traut W."/>
            <person name="Walsh T.K."/>
            <person name="Worley K.C."/>
            <person name="Wu D."/>
            <person name="Wu W."/>
            <person name="Wu Y.Q."/>
            <person name="Zhang X."/>
            <person name="Zou Z."/>
            <person name="Zucker H."/>
            <person name="Briscoe A.D."/>
            <person name="Burmester T."/>
            <person name="Clem R.J."/>
            <person name="Feyereisen R."/>
            <person name="Grimmelikhuijzen C.J.P."/>
            <person name="Hamodrakas S.J."/>
            <person name="Hansson B.S."/>
            <person name="Huguet E."/>
            <person name="Jermiin L.S."/>
            <person name="Lan Q."/>
            <person name="Lehman H.K."/>
            <person name="Lorenzen M."/>
            <person name="Merzendorfer H."/>
            <person name="Michalopoulos I."/>
            <person name="Morton D.B."/>
            <person name="Muthukrishnan S."/>
            <person name="Oakeshott J.G."/>
            <person name="Palmer W."/>
            <person name="Park Y."/>
            <person name="Passarelli A.L."/>
            <person name="Rozas J."/>
            <person name="Schwartz L.M."/>
            <person name="Smith W."/>
            <person name="Southgate A."/>
            <person name="Vilcinskas A."/>
            <person name="Vogt R."/>
            <person name="Wang P."/>
            <person name="Werren J."/>
            <person name="Yu X.Q."/>
            <person name="Zhou J.J."/>
            <person name="Brown S.J."/>
            <person name="Scherer S.E."/>
            <person name="Richards S."/>
            <person name="Blissard G.W."/>
        </authorList>
    </citation>
    <scope>NUCLEOTIDE SEQUENCE</scope>
</reference>
<protein>
    <recommendedName>
        <fullName evidence="1">CCHC-type domain-containing protein</fullName>
    </recommendedName>
</protein>
<dbReference type="AlphaFoldDB" id="A0A921ZIU0"/>
<sequence>MSSEDPPDGGGGKPPDLAVFMDCTSNLNTTNNRSVLKRSADHIHISEIKKNRPPSESIQSVFSVPGFDINSKLLYSASDKGPFMVFISKSMSDPSSGVLLKALKFAQFMYRHDIKGVIDGGIKSLGRNKLSVQFSSAEEANNFVGNTVLSQNNFDATIPRFQVTRMGVVRDIPTDWSLEEFVSDIVTPPNCGQVLRARRLNFKTKKDNTVTWAPSSTVVLTFSGQVLPERVFCYHASLPVSCYQLPTIQCLNCLRFGHVRAQCRSNPRCFRCSQPHHGDNCDVPETNVTCLLCRGGNHKATDPKCPEHARQKIIKQVMSQDNISYREASSRYPPSKLSYADFTANHSQLQNSQFLFTQKSQILPSSSVIHQSPANSSHVKTVFRSHRNKGVFGKSFDAVAHSSIVNPPSSSQPNGCAIQNPHIERTPTDSPDDNLIEYLTCSLVNFLSKFNNNVPPKVLFLLEQLLNSCV</sequence>
<organism evidence="2 3">
    <name type="scientific">Manduca sexta</name>
    <name type="common">Tobacco hawkmoth</name>
    <name type="synonym">Tobacco hornworm</name>
    <dbReference type="NCBI Taxonomy" id="7130"/>
    <lineage>
        <taxon>Eukaryota</taxon>
        <taxon>Metazoa</taxon>
        <taxon>Ecdysozoa</taxon>
        <taxon>Arthropoda</taxon>
        <taxon>Hexapoda</taxon>
        <taxon>Insecta</taxon>
        <taxon>Pterygota</taxon>
        <taxon>Neoptera</taxon>
        <taxon>Endopterygota</taxon>
        <taxon>Lepidoptera</taxon>
        <taxon>Glossata</taxon>
        <taxon>Ditrysia</taxon>
        <taxon>Bombycoidea</taxon>
        <taxon>Sphingidae</taxon>
        <taxon>Sphinginae</taxon>
        <taxon>Sphingini</taxon>
        <taxon>Manduca</taxon>
    </lineage>
</organism>
<feature type="domain" description="CCHC-type" evidence="1">
    <location>
        <begin position="289"/>
        <end position="307"/>
    </location>
</feature>
<gene>
    <name evidence="2" type="ORF">O3G_MSEX010785</name>
</gene>